<evidence type="ECO:0000313" key="4">
    <source>
        <dbReference type="Proteomes" id="UP001515500"/>
    </source>
</evidence>
<dbReference type="GeneID" id="120272700"/>
<dbReference type="InterPro" id="IPR023213">
    <property type="entry name" value="CAT-like_dom_sf"/>
</dbReference>
<keyword evidence="2" id="KW-0808">Transferase</keyword>
<dbReference type="GO" id="GO:0016747">
    <property type="term" value="F:acyltransferase activity, transferring groups other than amino-acyl groups"/>
    <property type="evidence" value="ECO:0007669"/>
    <property type="project" value="UniProtKB-ARBA"/>
</dbReference>
<dbReference type="InterPro" id="IPR051283">
    <property type="entry name" value="Sec_Metabolite_Acyltrans"/>
</dbReference>
<dbReference type="Gene3D" id="3.30.559.10">
    <property type="entry name" value="Chloramphenicol acetyltransferase-like domain"/>
    <property type="match status" value="2"/>
</dbReference>
<dbReference type="AlphaFoldDB" id="A0AB40CAQ5"/>
<keyword evidence="4" id="KW-1185">Reference proteome</keyword>
<dbReference type="GO" id="GO:0010090">
    <property type="term" value="P:trichome morphogenesis"/>
    <property type="evidence" value="ECO:0007669"/>
    <property type="project" value="EnsemblPlants"/>
</dbReference>
<dbReference type="PANTHER" id="PTHR31896:SF76">
    <property type="entry name" value="BAHD ACYLTRANSFERASE DCR"/>
    <property type="match status" value="1"/>
</dbReference>
<sequence>MAIENGTMTSSKETQVKVLNKTKVLPTNPLNKPSILLTTFDLPYITFYYNQKLLLYKCSEDDFEGIVTKLKDSLAVVLESFYPLAGRLAKDEDGVLVVECHGDSIIGAEVVEAMADTILVQDLSEGDAAASASLLQDVVPYTGVMNLEGQHLPLLAIQFTKLKDGIAVGIAFNHAVVDGNSTWQFMTAWSEQCRVSSISPTIFPFHDRSKARSIKTKITLPTAAEHEKADPNTPQKPLTAKIFSFSSSAIDQLKASANANMITSNSISMFQSLGAHVWRAVCRARRLKAEDITVFAVFTDCRKRLDPPMPDNYFGNVIQAIFTVTASGLLLANPPEFGAELIHKVVNSHDNNAITARLAEYEEKPKMFYFSDAGINTVAVGSSPRFKVYDVDFGFGRPERVMSGSNNKFDGMMYLYPGRDGGRSIDVELTLDFEAMENLEKDEEFLLVNALA</sequence>
<dbReference type="Pfam" id="PF02458">
    <property type="entry name" value="Transferase"/>
    <property type="match status" value="1"/>
</dbReference>
<dbReference type="FunFam" id="3.30.559.10:FF:000008">
    <property type="entry name" value="Tryptamine hydroxycinnamoyl transferase"/>
    <property type="match status" value="1"/>
</dbReference>
<dbReference type="GO" id="GO:0010143">
    <property type="term" value="P:cutin biosynthetic process"/>
    <property type="evidence" value="ECO:0007669"/>
    <property type="project" value="EnsemblPlants"/>
</dbReference>
<evidence type="ECO:0000313" key="5">
    <source>
        <dbReference type="RefSeq" id="XP_039135509.1"/>
    </source>
</evidence>
<organism evidence="4 5">
    <name type="scientific">Dioscorea cayennensis subsp. rotundata</name>
    <name type="common">White Guinea yam</name>
    <name type="synonym">Dioscorea rotundata</name>
    <dbReference type="NCBI Taxonomy" id="55577"/>
    <lineage>
        <taxon>Eukaryota</taxon>
        <taxon>Viridiplantae</taxon>
        <taxon>Streptophyta</taxon>
        <taxon>Embryophyta</taxon>
        <taxon>Tracheophyta</taxon>
        <taxon>Spermatophyta</taxon>
        <taxon>Magnoliopsida</taxon>
        <taxon>Liliopsida</taxon>
        <taxon>Dioscoreales</taxon>
        <taxon>Dioscoreaceae</taxon>
        <taxon>Dioscorea</taxon>
    </lineage>
</organism>
<gene>
    <name evidence="5" type="primary">LOC120272700</name>
</gene>
<name>A0AB40CAQ5_DIOCR</name>
<evidence type="ECO:0000256" key="2">
    <source>
        <dbReference type="ARBA" id="ARBA00022679"/>
    </source>
</evidence>
<evidence type="ECO:0000256" key="1">
    <source>
        <dbReference type="ARBA" id="ARBA00009861"/>
    </source>
</evidence>
<comment type="similarity">
    <text evidence="1">Belongs to the plant acyltransferase family.</text>
</comment>
<dbReference type="GO" id="GO:0005737">
    <property type="term" value="C:cytoplasm"/>
    <property type="evidence" value="ECO:0007669"/>
    <property type="project" value="EnsemblPlants"/>
</dbReference>
<reference evidence="5" key="1">
    <citation type="submission" date="2025-08" db="UniProtKB">
        <authorList>
            <consortium name="RefSeq"/>
        </authorList>
    </citation>
    <scope>IDENTIFICATION</scope>
</reference>
<proteinExistence type="inferred from homology"/>
<keyword evidence="3 5" id="KW-0012">Acyltransferase</keyword>
<dbReference type="Proteomes" id="UP001515500">
    <property type="component" value="Chromosome 11"/>
</dbReference>
<dbReference type="RefSeq" id="XP_039135509.1">
    <property type="nucleotide sequence ID" value="XM_039279575.1"/>
</dbReference>
<evidence type="ECO:0000256" key="3">
    <source>
        <dbReference type="ARBA" id="ARBA00023315"/>
    </source>
</evidence>
<protein>
    <submittedName>
        <fullName evidence="5">BAHD acyltransferase DCR</fullName>
    </submittedName>
</protein>
<accession>A0AB40CAQ5</accession>
<dbReference type="PANTHER" id="PTHR31896">
    <property type="entry name" value="FAMILY REGULATORY PROTEIN, PUTATIVE (AFU_ORTHOLOGUE AFUA_3G14730)-RELATED"/>
    <property type="match status" value="1"/>
</dbReference>